<organism evidence="1 2">
    <name type="scientific">Rhizopogon vesiculosus</name>
    <dbReference type="NCBI Taxonomy" id="180088"/>
    <lineage>
        <taxon>Eukaryota</taxon>
        <taxon>Fungi</taxon>
        <taxon>Dikarya</taxon>
        <taxon>Basidiomycota</taxon>
        <taxon>Agaricomycotina</taxon>
        <taxon>Agaricomycetes</taxon>
        <taxon>Agaricomycetidae</taxon>
        <taxon>Boletales</taxon>
        <taxon>Suillineae</taxon>
        <taxon>Rhizopogonaceae</taxon>
        <taxon>Rhizopogon</taxon>
    </lineage>
</organism>
<name>A0A1J8QLU8_9AGAM</name>
<keyword evidence="2" id="KW-1185">Reference proteome</keyword>
<sequence>MHGTSRSLRPLLSEHCKGTASHGNVCLELPWNATKTSVTAINCLLLSIFALISSFLSMNQPVIDLQQSAEWLGLQSVHVHVAMIILSVGKDGILHLDVQDHSYTSASFNGFIDGLLDNMNPFPQTNSVIVMDNVFTSRLILKK</sequence>
<proteinExistence type="predicted"/>
<accession>A0A1J8QLU8</accession>
<evidence type="ECO:0000313" key="1">
    <source>
        <dbReference type="EMBL" id="OJA14376.1"/>
    </source>
</evidence>
<dbReference type="Proteomes" id="UP000183567">
    <property type="component" value="Unassembled WGS sequence"/>
</dbReference>
<reference evidence="1 2" key="1">
    <citation type="submission" date="2016-03" db="EMBL/GenBank/DDBJ databases">
        <title>Comparative genomics of the ectomycorrhizal sister species Rhizopogon vinicolor and Rhizopogon vesiculosus (Basidiomycota: Boletales) reveals a divergence of the mating type B locus.</title>
        <authorList>
            <person name="Mujic A.B."/>
            <person name="Kuo A."/>
            <person name="Tritt A."/>
            <person name="Lipzen A."/>
            <person name="Chen C."/>
            <person name="Johnson J."/>
            <person name="Sharma A."/>
            <person name="Barry K."/>
            <person name="Grigoriev I.V."/>
            <person name="Spatafora J.W."/>
        </authorList>
    </citation>
    <scope>NUCLEOTIDE SEQUENCE [LARGE SCALE GENOMIC DNA]</scope>
    <source>
        <strain evidence="1 2">AM-OR11-056</strain>
    </source>
</reference>
<comment type="caution">
    <text evidence="1">The sequence shown here is derived from an EMBL/GenBank/DDBJ whole genome shotgun (WGS) entry which is preliminary data.</text>
</comment>
<dbReference type="OrthoDB" id="2142724at2759"/>
<dbReference type="EMBL" id="LVVM01003723">
    <property type="protein sequence ID" value="OJA14376.1"/>
    <property type="molecule type" value="Genomic_DNA"/>
</dbReference>
<protein>
    <submittedName>
        <fullName evidence="1">Uncharacterized protein</fullName>
    </submittedName>
</protein>
<gene>
    <name evidence="1" type="ORF">AZE42_12087</name>
</gene>
<evidence type="ECO:0000313" key="2">
    <source>
        <dbReference type="Proteomes" id="UP000183567"/>
    </source>
</evidence>
<dbReference type="STRING" id="180088.A0A1J8QLU8"/>
<dbReference type="AlphaFoldDB" id="A0A1J8QLU8"/>